<dbReference type="RefSeq" id="WP_057892707.1">
    <property type="nucleotide sequence ID" value="NZ_AZFV01000024.1"/>
</dbReference>
<comment type="caution">
    <text evidence="2">The sequence shown here is derived from an EMBL/GenBank/DDBJ whole genome shotgun (WGS) entry which is preliminary data.</text>
</comment>
<dbReference type="STRING" id="1423774.FD31_GL001294"/>
<feature type="transmembrane region" description="Helical" evidence="1">
    <location>
        <begin position="161"/>
        <end position="186"/>
    </location>
</feature>
<dbReference type="InterPro" id="IPR049458">
    <property type="entry name" value="EpsG-like"/>
</dbReference>
<feature type="transmembrane region" description="Helical" evidence="1">
    <location>
        <begin position="195"/>
        <end position="217"/>
    </location>
</feature>
<proteinExistence type="predicted"/>
<gene>
    <name evidence="2" type="ORF">FD31_GL001294</name>
</gene>
<dbReference type="AlphaFoldDB" id="A0A0R1WJX6"/>
<organism evidence="2 3">
    <name type="scientific">Companilactobacillus nantensis DSM 16982</name>
    <dbReference type="NCBI Taxonomy" id="1423774"/>
    <lineage>
        <taxon>Bacteria</taxon>
        <taxon>Bacillati</taxon>
        <taxon>Bacillota</taxon>
        <taxon>Bacilli</taxon>
        <taxon>Lactobacillales</taxon>
        <taxon>Lactobacillaceae</taxon>
        <taxon>Companilactobacillus</taxon>
    </lineage>
</organism>
<evidence type="ECO:0000313" key="2">
    <source>
        <dbReference type="EMBL" id="KRM15286.1"/>
    </source>
</evidence>
<reference evidence="2 3" key="1">
    <citation type="journal article" date="2015" name="Genome Announc.">
        <title>Expanding the biotechnology potential of lactobacilli through comparative genomics of 213 strains and associated genera.</title>
        <authorList>
            <person name="Sun Z."/>
            <person name="Harris H.M."/>
            <person name="McCann A."/>
            <person name="Guo C."/>
            <person name="Argimon S."/>
            <person name="Zhang W."/>
            <person name="Yang X."/>
            <person name="Jeffery I.B."/>
            <person name="Cooney J.C."/>
            <person name="Kagawa T.F."/>
            <person name="Liu W."/>
            <person name="Song Y."/>
            <person name="Salvetti E."/>
            <person name="Wrobel A."/>
            <person name="Rasinkangas P."/>
            <person name="Parkhill J."/>
            <person name="Rea M.C."/>
            <person name="O'Sullivan O."/>
            <person name="Ritari J."/>
            <person name="Douillard F.P."/>
            <person name="Paul Ross R."/>
            <person name="Yang R."/>
            <person name="Briner A.E."/>
            <person name="Felis G.E."/>
            <person name="de Vos W.M."/>
            <person name="Barrangou R."/>
            <person name="Klaenhammer T.R."/>
            <person name="Caufield P.W."/>
            <person name="Cui Y."/>
            <person name="Zhang H."/>
            <person name="O'Toole P.W."/>
        </authorList>
    </citation>
    <scope>NUCLEOTIDE SEQUENCE [LARGE SCALE GENOMIC DNA]</scope>
    <source>
        <strain evidence="2 3">DSM 16982</strain>
    </source>
</reference>
<keyword evidence="3" id="KW-1185">Reference proteome</keyword>
<feature type="transmembrane region" description="Helical" evidence="1">
    <location>
        <begin position="321"/>
        <end position="343"/>
    </location>
</feature>
<keyword evidence="1" id="KW-0812">Transmembrane</keyword>
<evidence type="ECO:0000256" key="1">
    <source>
        <dbReference type="SAM" id="Phobius"/>
    </source>
</evidence>
<evidence type="ECO:0000313" key="3">
    <source>
        <dbReference type="Proteomes" id="UP000051302"/>
    </source>
</evidence>
<dbReference type="Pfam" id="PF14897">
    <property type="entry name" value="EpsG"/>
    <property type="match status" value="1"/>
</dbReference>
<feature type="transmembrane region" description="Helical" evidence="1">
    <location>
        <begin position="237"/>
        <end position="255"/>
    </location>
</feature>
<evidence type="ECO:0008006" key="4">
    <source>
        <dbReference type="Google" id="ProtNLM"/>
    </source>
</evidence>
<dbReference type="PATRIC" id="fig|1423774.3.peg.1345"/>
<feature type="transmembrane region" description="Helical" evidence="1">
    <location>
        <begin position="28"/>
        <end position="46"/>
    </location>
</feature>
<protein>
    <recommendedName>
        <fullName evidence="4">EpsG family protein</fullName>
    </recommendedName>
</protein>
<dbReference type="EMBL" id="AZFV01000024">
    <property type="protein sequence ID" value="KRM15286.1"/>
    <property type="molecule type" value="Genomic_DNA"/>
</dbReference>
<dbReference type="Proteomes" id="UP000051302">
    <property type="component" value="Unassembled WGS sequence"/>
</dbReference>
<keyword evidence="1" id="KW-1133">Transmembrane helix</keyword>
<accession>A0A0R1WJX6</accession>
<name>A0A0R1WJX6_9LACO</name>
<sequence>MAFYLCNILIFFLYSAFFSTIKIFNKNVYYWVSVLHFSIIMGLRSYTVGTDTFQYVNYYLNQVSDPNSNNSVLYSLFSNVMWNIFNSNYHYFIFFLSFLTVYSIYKSIVLFGNDSKYFFMSFSIYLTFYYYFESFNMQRQMLAVALTMLSMALLHNKRILFSIVIMLMGIGIHSTALIALIGFFIWKVPKSGKGLLLTSLVTVFCTTLFGKMFSVFSQFFSHYSIYSNYLSNSKYEAGGGSILLGLFLICIIVVGSTTTNILDNDKWGFVLFMTQIGGILYVMGGHSQLLVRMAEYFAVYSIVALPILIEEISKKFIEYKVIRFALSSTTIFIGIILLIYKLFNNFGEIVPYVFIR</sequence>
<feature type="transmembrane region" description="Helical" evidence="1">
    <location>
        <begin position="117"/>
        <end position="132"/>
    </location>
</feature>
<feature type="transmembrane region" description="Helical" evidence="1">
    <location>
        <begin position="267"/>
        <end position="283"/>
    </location>
</feature>
<keyword evidence="1" id="KW-0472">Membrane</keyword>
<feature type="transmembrane region" description="Helical" evidence="1">
    <location>
        <begin position="139"/>
        <end position="155"/>
    </location>
</feature>
<feature type="transmembrane region" description="Helical" evidence="1">
    <location>
        <begin position="91"/>
        <end position="111"/>
    </location>
</feature>